<organism evidence="1 2">
    <name type="scientific">Portunus trituberculatus</name>
    <name type="common">Swimming crab</name>
    <name type="synonym">Neptunus trituberculatus</name>
    <dbReference type="NCBI Taxonomy" id="210409"/>
    <lineage>
        <taxon>Eukaryota</taxon>
        <taxon>Metazoa</taxon>
        <taxon>Ecdysozoa</taxon>
        <taxon>Arthropoda</taxon>
        <taxon>Crustacea</taxon>
        <taxon>Multicrustacea</taxon>
        <taxon>Malacostraca</taxon>
        <taxon>Eumalacostraca</taxon>
        <taxon>Eucarida</taxon>
        <taxon>Decapoda</taxon>
        <taxon>Pleocyemata</taxon>
        <taxon>Brachyura</taxon>
        <taxon>Eubrachyura</taxon>
        <taxon>Portunoidea</taxon>
        <taxon>Portunidae</taxon>
        <taxon>Portuninae</taxon>
        <taxon>Portunus</taxon>
    </lineage>
</organism>
<dbReference type="AlphaFoldDB" id="A0A5B7FJJ8"/>
<dbReference type="EMBL" id="VSRR010006586">
    <property type="protein sequence ID" value="MPC45138.1"/>
    <property type="molecule type" value="Genomic_DNA"/>
</dbReference>
<comment type="caution">
    <text evidence="1">The sequence shown here is derived from an EMBL/GenBank/DDBJ whole genome shotgun (WGS) entry which is preliminary data.</text>
</comment>
<name>A0A5B7FJJ8_PORTR</name>
<proteinExistence type="predicted"/>
<dbReference type="Proteomes" id="UP000324222">
    <property type="component" value="Unassembled WGS sequence"/>
</dbReference>
<evidence type="ECO:0000313" key="1">
    <source>
        <dbReference type="EMBL" id="MPC45138.1"/>
    </source>
</evidence>
<reference evidence="1 2" key="1">
    <citation type="submission" date="2019-05" db="EMBL/GenBank/DDBJ databases">
        <title>Another draft genome of Portunus trituberculatus and its Hox gene families provides insights of decapod evolution.</title>
        <authorList>
            <person name="Jeong J.-H."/>
            <person name="Song I."/>
            <person name="Kim S."/>
            <person name="Choi T."/>
            <person name="Kim D."/>
            <person name="Ryu S."/>
            <person name="Kim W."/>
        </authorList>
    </citation>
    <scope>NUCLEOTIDE SEQUENCE [LARGE SCALE GENOMIC DNA]</scope>
    <source>
        <tissue evidence="1">Muscle</tissue>
    </source>
</reference>
<evidence type="ECO:0000313" key="2">
    <source>
        <dbReference type="Proteomes" id="UP000324222"/>
    </source>
</evidence>
<gene>
    <name evidence="1" type="ORF">E2C01_038823</name>
</gene>
<keyword evidence="2" id="KW-1185">Reference proteome</keyword>
<protein>
    <submittedName>
        <fullName evidence="1">Uncharacterized protein</fullName>
    </submittedName>
</protein>
<accession>A0A5B7FJJ8</accession>
<sequence length="71" mass="8039">MPVAREWVRARQTDKIPALLTEETYLKTPIIISIALEKAVVRDKSVSEYGPRFPDVLPGIKTRAAHAHYHS</sequence>